<accession>A0ACB8XJS2</accession>
<dbReference type="EMBL" id="CM042063">
    <property type="protein sequence ID" value="KAI3667487.1"/>
    <property type="molecule type" value="Genomic_DNA"/>
</dbReference>
<sequence length="220" mass="24080">MSPMLCQLSRNQRLFSTFEEEIVKPTNYENTQGEDRVDNTFLDPCAGLDLNLDPNAEPTPSIEHRDVRQNAINGKGSSSGIPPQSTTSNPLQPFGHSSFSFGVGHIEDSKNKLSGGVKGRNPFDRNMIWSDKIGNISRRVKIPYSTDHISPRNDTCSRKRPRTSMSHGFSSSDVQPRHSASLGTPLNPKSIVGLSKEIGFAWENSVGVQNQTDPPSGGQS</sequence>
<proteinExistence type="predicted"/>
<comment type="caution">
    <text evidence="1">The sequence shown here is derived from an EMBL/GenBank/DDBJ whole genome shotgun (WGS) entry which is preliminary data.</text>
</comment>
<protein>
    <submittedName>
        <fullName evidence="1">Uncharacterized protein</fullName>
    </submittedName>
</protein>
<evidence type="ECO:0000313" key="1">
    <source>
        <dbReference type="EMBL" id="KAI3667487.1"/>
    </source>
</evidence>
<evidence type="ECO:0000313" key="2">
    <source>
        <dbReference type="Proteomes" id="UP001055879"/>
    </source>
</evidence>
<reference evidence="1 2" key="2">
    <citation type="journal article" date="2022" name="Mol. Ecol. Resour.">
        <title>The genomes of chicory, endive, great burdock and yacon provide insights into Asteraceae paleo-polyploidization history and plant inulin production.</title>
        <authorList>
            <person name="Fan W."/>
            <person name="Wang S."/>
            <person name="Wang H."/>
            <person name="Wang A."/>
            <person name="Jiang F."/>
            <person name="Liu H."/>
            <person name="Zhao H."/>
            <person name="Xu D."/>
            <person name="Zhang Y."/>
        </authorList>
    </citation>
    <scope>NUCLEOTIDE SEQUENCE [LARGE SCALE GENOMIC DNA]</scope>
    <source>
        <strain evidence="2">cv. Niubang</strain>
    </source>
</reference>
<keyword evidence="2" id="KW-1185">Reference proteome</keyword>
<gene>
    <name evidence="1" type="ORF">L6452_42550</name>
</gene>
<reference evidence="2" key="1">
    <citation type="journal article" date="2022" name="Mol. Ecol. Resour.">
        <title>The genomes of chicory, endive, great burdock and yacon provide insights into Asteraceae palaeo-polyploidization history and plant inulin production.</title>
        <authorList>
            <person name="Fan W."/>
            <person name="Wang S."/>
            <person name="Wang H."/>
            <person name="Wang A."/>
            <person name="Jiang F."/>
            <person name="Liu H."/>
            <person name="Zhao H."/>
            <person name="Xu D."/>
            <person name="Zhang Y."/>
        </authorList>
    </citation>
    <scope>NUCLEOTIDE SEQUENCE [LARGE SCALE GENOMIC DNA]</scope>
    <source>
        <strain evidence="2">cv. Niubang</strain>
    </source>
</reference>
<name>A0ACB8XJS2_ARCLA</name>
<dbReference type="Proteomes" id="UP001055879">
    <property type="component" value="Linkage Group LG17"/>
</dbReference>
<organism evidence="1 2">
    <name type="scientific">Arctium lappa</name>
    <name type="common">Greater burdock</name>
    <name type="synonym">Lappa major</name>
    <dbReference type="NCBI Taxonomy" id="4217"/>
    <lineage>
        <taxon>Eukaryota</taxon>
        <taxon>Viridiplantae</taxon>
        <taxon>Streptophyta</taxon>
        <taxon>Embryophyta</taxon>
        <taxon>Tracheophyta</taxon>
        <taxon>Spermatophyta</taxon>
        <taxon>Magnoliopsida</taxon>
        <taxon>eudicotyledons</taxon>
        <taxon>Gunneridae</taxon>
        <taxon>Pentapetalae</taxon>
        <taxon>asterids</taxon>
        <taxon>campanulids</taxon>
        <taxon>Asterales</taxon>
        <taxon>Asteraceae</taxon>
        <taxon>Carduoideae</taxon>
        <taxon>Cardueae</taxon>
        <taxon>Arctiinae</taxon>
        <taxon>Arctium</taxon>
    </lineage>
</organism>